<proteinExistence type="predicted"/>
<keyword evidence="3" id="KW-1185">Reference proteome</keyword>
<dbReference type="EMBL" id="JANKHO010001666">
    <property type="protein sequence ID" value="KAJ3500114.1"/>
    <property type="molecule type" value="Genomic_DNA"/>
</dbReference>
<organism evidence="2 3">
    <name type="scientific">Agrocybe chaxingu</name>
    <dbReference type="NCBI Taxonomy" id="84603"/>
    <lineage>
        <taxon>Eukaryota</taxon>
        <taxon>Fungi</taxon>
        <taxon>Dikarya</taxon>
        <taxon>Basidiomycota</taxon>
        <taxon>Agaricomycotina</taxon>
        <taxon>Agaricomycetes</taxon>
        <taxon>Agaricomycetidae</taxon>
        <taxon>Agaricales</taxon>
        <taxon>Agaricineae</taxon>
        <taxon>Strophariaceae</taxon>
        <taxon>Agrocybe</taxon>
    </lineage>
</organism>
<dbReference type="Gene3D" id="3.60.130.30">
    <property type="match status" value="1"/>
</dbReference>
<accession>A0A9W8JS99</accession>
<gene>
    <name evidence="2" type="ORF">NLJ89_g9936</name>
</gene>
<dbReference type="AlphaFoldDB" id="A0A9W8JS99"/>
<dbReference type="Proteomes" id="UP001148786">
    <property type="component" value="Unassembled WGS sequence"/>
</dbReference>
<evidence type="ECO:0000256" key="1">
    <source>
        <dbReference type="SAM" id="MobiDB-lite"/>
    </source>
</evidence>
<evidence type="ECO:0000313" key="3">
    <source>
        <dbReference type="Proteomes" id="UP001148786"/>
    </source>
</evidence>
<reference evidence="2" key="1">
    <citation type="submission" date="2022-07" db="EMBL/GenBank/DDBJ databases">
        <title>Genome Sequence of Agrocybe chaxingu.</title>
        <authorList>
            <person name="Buettner E."/>
        </authorList>
    </citation>
    <scope>NUCLEOTIDE SEQUENCE</scope>
    <source>
        <strain evidence="2">MP-N11</strain>
    </source>
</reference>
<feature type="compositionally biased region" description="Acidic residues" evidence="1">
    <location>
        <begin position="219"/>
        <end position="237"/>
    </location>
</feature>
<name>A0A9W8JS99_9AGAR</name>
<dbReference type="OrthoDB" id="2658103at2759"/>
<comment type="caution">
    <text evidence="2">The sequence shown here is derived from an EMBL/GenBank/DDBJ whole genome shotgun (WGS) entry which is preliminary data.</text>
</comment>
<feature type="region of interest" description="Disordered" evidence="1">
    <location>
        <begin position="208"/>
        <end position="237"/>
    </location>
</feature>
<evidence type="ECO:0000313" key="2">
    <source>
        <dbReference type="EMBL" id="KAJ3500114.1"/>
    </source>
</evidence>
<sequence length="525" mass="58680">MAPHPISKPLADMEFPAQRNFSDTRSLGAWSKRHKKGLRRRAQGFMETADRISVPFTLAELEDEVNRGLVVKSELQAICDSLADQEPQACSALFVGRDGKPIFAYLSNRLITDAERLELSWDSQFEGRTLADLEIREAAETKKRADELEEGEVGRDRPTRVFDGISREQQWNSYVASQALCSAMPGTLKDDPSRHGLIKSMHYKSAVPSKVGTASSVQENEEEEYDSPESEDPADDEAALRAEEFGEVLRVHDMLVDLEEEDEKEETAWQELEDEVVNPSAHRREEFDSEESAGVVHLVHGWVQRGNPKKGLFISGDISKTSSTLAAVQPYYHATSPVASHISAYLEAVFPDWHKIYTEAFEAGCMFEEDPGPFYGRAIIYKLQGELHKDNRDGGPSCSFGVGSYSGGAMYVPQLRAKFRYCPGSMCLFFSSLLHHEVEEFSPGIQTPEMMELGLTPGRIGTVFFFPKLSLHHLKGKPKGWGKRTGFGNWSNLSTVNRHTSHSLVSKEELEDLEMECLDGPSPPL</sequence>
<protein>
    <submittedName>
        <fullName evidence="2">Uncharacterized protein</fullName>
    </submittedName>
</protein>